<feature type="compositionally biased region" description="Polar residues" evidence="19">
    <location>
        <begin position="971"/>
        <end position="1008"/>
    </location>
</feature>
<reference evidence="21" key="3">
    <citation type="submission" date="2025-09" db="UniProtKB">
        <authorList>
            <consortium name="Ensembl"/>
        </authorList>
    </citation>
    <scope>IDENTIFICATION</scope>
</reference>
<dbReference type="FunFam" id="3.30.160.60:FF:000341">
    <property type="entry name" value="Spalt-like transcription factor 1"/>
    <property type="match status" value="1"/>
</dbReference>
<dbReference type="Pfam" id="PF00096">
    <property type="entry name" value="zf-C2H2"/>
    <property type="match status" value="6"/>
</dbReference>
<feature type="region of interest" description="Disordered" evidence="19">
    <location>
        <begin position="156"/>
        <end position="242"/>
    </location>
</feature>
<evidence type="ECO:0000256" key="7">
    <source>
        <dbReference type="ARBA" id="ARBA00022771"/>
    </source>
</evidence>
<dbReference type="GO" id="GO:0021983">
    <property type="term" value="P:pituitary gland development"/>
    <property type="evidence" value="ECO:0007669"/>
    <property type="project" value="Ensembl"/>
</dbReference>
<evidence type="ECO:0000256" key="19">
    <source>
        <dbReference type="SAM" id="MobiDB-lite"/>
    </source>
</evidence>
<reference evidence="21" key="2">
    <citation type="submission" date="2025-08" db="UniProtKB">
        <authorList>
            <consortium name="Ensembl"/>
        </authorList>
    </citation>
    <scope>IDENTIFICATION</scope>
</reference>
<feature type="region of interest" description="Disordered" evidence="19">
    <location>
        <begin position="1"/>
        <end position="93"/>
    </location>
</feature>
<feature type="domain" description="C2H2-type" evidence="20">
    <location>
        <begin position="838"/>
        <end position="865"/>
    </location>
</feature>
<feature type="region of interest" description="Disordered" evidence="19">
    <location>
        <begin position="863"/>
        <end position="928"/>
    </location>
</feature>
<evidence type="ECO:0000256" key="3">
    <source>
        <dbReference type="ARBA" id="ARBA00022499"/>
    </source>
</evidence>
<keyword evidence="6" id="KW-0677">Repeat</keyword>
<keyword evidence="11" id="KW-0238">DNA-binding</keyword>
<comment type="function">
    <text evidence="15">Transcriptional repressor involved in organogenesis. Plays an essential role in ureteric bud invasion during kidney development.</text>
</comment>
<feature type="domain" description="C2H2-type" evidence="20">
    <location>
        <begin position="1101"/>
        <end position="1128"/>
    </location>
</feature>
<evidence type="ECO:0000256" key="1">
    <source>
        <dbReference type="ARBA" id="ARBA00004123"/>
    </source>
</evidence>
<dbReference type="GO" id="GO:0005737">
    <property type="term" value="C:cytoplasm"/>
    <property type="evidence" value="ECO:0007669"/>
    <property type="project" value="Ensembl"/>
</dbReference>
<dbReference type="CDD" id="cd20908">
    <property type="entry name" value="SUF4-like"/>
    <property type="match status" value="1"/>
</dbReference>
<dbReference type="GeneTree" id="ENSGT00940000155938"/>
<accession>A0A8C2TQY5</accession>
<evidence type="ECO:0000313" key="21">
    <source>
        <dbReference type="Ensembl" id="ENSCJPP00005017605.1"/>
    </source>
</evidence>
<keyword evidence="2" id="KW-0678">Repressor</keyword>
<evidence type="ECO:0000256" key="9">
    <source>
        <dbReference type="ARBA" id="ARBA00022843"/>
    </source>
</evidence>
<dbReference type="GO" id="GO:0042733">
    <property type="term" value="P:embryonic digit morphogenesis"/>
    <property type="evidence" value="ECO:0007669"/>
    <property type="project" value="Ensembl"/>
</dbReference>
<feature type="compositionally biased region" description="Basic and acidic residues" evidence="19">
    <location>
        <begin position="200"/>
        <end position="211"/>
    </location>
</feature>
<dbReference type="FunFam" id="3.30.160.60:FF:000260">
    <property type="entry name" value="Spalt-like transcription factor 1"/>
    <property type="match status" value="1"/>
</dbReference>
<evidence type="ECO:0000256" key="8">
    <source>
        <dbReference type="ARBA" id="ARBA00022833"/>
    </source>
</evidence>
<dbReference type="GO" id="GO:0048566">
    <property type="term" value="P:embryonic digestive tract development"/>
    <property type="evidence" value="ECO:0007669"/>
    <property type="project" value="Ensembl"/>
</dbReference>
<keyword evidence="10" id="KW-0805">Transcription regulation</keyword>
<dbReference type="GO" id="GO:0030177">
    <property type="term" value="P:positive regulation of Wnt signaling pathway"/>
    <property type="evidence" value="ECO:0007669"/>
    <property type="project" value="Ensembl"/>
</dbReference>
<dbReference type="FunFam" id="3.30.160.60:FF:000689">
    <property type="entry name" value="Spalt like transcription factor 1"/>
    <property type="match status" value="1"/>
</dbReference>
<gene>
    <name evidence="21" type="primary">SALL1</name>
</gene>
<feature type="compositionally biased region" description="Low complexity" evidence="19">
    <location>
        <begin position="701"/>
        <end position="722"/>
    </location>
</feature>
<evidence type="ECO:0000256" key="16">
    <source>
        <dbReference type="ARBA" id="ARBA00062861"/>
    </source>
</evidence>
<feature type="domain" description="C2H2-type" evidence="20">
    <location>
        <begin position="1233"/>
        <end position="1260"/>
    </location>
</feature>
<dbReference type="GO" id="GO:0010369">
    <property type="term" value="C:chromocenter"/>
    <property type="evidence" value="ECO:0007669"/>
    <property type="project" value="Ensembl"/>
</dbReference>
<dbReference type="FunFam" id="3.30.160.60:FF:000302">
    <property type="entry name" value="Spalt-like transcription factor 1"/>
    <property type="match status" value="1"/>
</dbReference>
<feature type="domain" description="C2H2-type" evidence="20">
    <location>
        <begin position="1073"/>
        <end position="1100"/>
    </location>
</feature>
<dbReference type="GO" id="GO:0007507">
    <property type="term" value="P:heart development"/>
    <property type="evidence" value="ECO:0007669"/>
    <property type="project" value="Ensembl"/>
</dbReference>
<evidence type="ECO:0000256" key="12">
    <source>
        <dbReference type="ARBA" id="ARBA00023163"/>
    </source>
</evidence>
<dbReference type="Ensembl" id="ENSCJPT00005024508.1">
    <property type="protein sequence ID" value="ENSCJPP00005017605.1"/>
    <property type="gene ID" value="ENSCJPG00005014342.1"/>
</dbReference>
<reference evidence="21" key="1">
    <citation type="submission" date="2015-11" db="EMBL/GenBank/DDBJ databases">
        <authorList>
            <consortium name="International Coturnix japonica Genome Analysis Consortium"/>
            <person name="Warren W."/>
            <person name="Burt D.W."/>
            <person name="Antin P.B."/>
            <person name="Lanford R."/>
            <person name="Gros J."/>
            <person name="Wilson R.K."/>
        </authorList>
    </citation>
    <scope>NUCLEOTIDE SEQUENCE [LARGE SCALE GENOMIC DNA]</scope>
</reference>
<evidence type="ECO:0000256" key="17">
    <source>
        <dbReference type="ARBA" id="ARBA00069282"/>
    </source>
</evidence>
<feature type="region of interest" description="Disordered" evidence="19">
    <location>
        <begin position="1164"/>
        <end position="1185"/>
    </location>
</feature>
<dbReference type="GO" id="GO:0008406">
    <property type="term" value="P:gonad development"/>
    <property type="evidence" value="ECO:0007669"/>
    <property type="project" value="Ensembl"/>
</dbReference>
<evidence type="ECO:0000256" key="6">
    <source>
        <dbReference type="ARBA" id="ARBA00022737"/>
    </source>
</evidence>
<evidence type="ECO:0000256" key="5">
    <source>
        <dbReference type="ARBA" id="ARBA00022723"/>
    </source>
</evidence>
<dbReference type="GO" id="GO:0061034">
    <property type="term" value="P:olfactory bulb mitral cell layer development"/>
    <property type="evidence" value="ECO:0007669"/>
    <property type="project" value="Ensembl"/>
</dbReference>
<comment type="similarity">
    <text evidence="14">Belongs to the sal C2H2-type zinc-finger protein family.</text>
</comment>
<feature type="compositionally biased region" description="Polar residues" evidence="19">
    <location>
        <begin position="666"/>
        <end position="682"/>
    </location>
</feature>
<feature type="domain" description="C2H2-type" evidence="20">
    <location>
        <begin position="551"/>
        <end position="578"/>
    </location>
</feature>
<feature type="region of interest" description="Disordered" evidence="19">
    <location>
        <begin position="964"/>
        <end position="1015"/>
    </location>
</feature>
<dbReference type="FunFam" id="3.30.160.60:FF:000079">
    <property type="entry name" value="Spalt-like transcription factor 3"/>
    <property type="match status" value="1"/>
</dbReference>
<dbReference type="GO" id="GO:0001227">
    <property type="term" value="F:DNA-binding transcription repressor activity, RNA polymerase II-specific"/>
    <property type="evidence" value="ECO:0007669"/>
    <property type="project" value="Ensembl"/>
</dbReference>
<feature type="domain" description="C2H2-type" evidence="20">
    <location>
        <begin position="1205"/>
        <end position="1232"/>
    </location>
</feature>
<proteinExistence type="inferred from homology"/>
<feature type="region of interest" description="Disordered" evidence="19">
    <location>
        <begin position="391"/>
        <end position="410"/>
    </location>
</feature>
<dbReference type="GO" id="GO:0005654">
    <property type="term" value="C:nucleoplasm"/>
    <property type="evidence" value="ECO:0007669"/>
    <property type="project" value="UniProtKB-ARBA"/>
</dbReference>
<dbReference type="GO" id="GO:0008013">
    <property type="term" value="F:beta-catenin binding"/>
    <property type="evidence" value="ECO:0007669"/>
    <property type="project" value="Ensembl"/>
</dbReference>
<feature type="compositionally biased region" description="Low complexity" evidence="19">
    <location>
        <begin position="1175"/>
        <end position="1185"/>
    </location>
</feature>
<sequence>MFEPACRGGSRRSLSISNPTPIWPRYPSEMGGLPSRARRGRTRAPRSGGTKRGCDGAPEPAPAPRMPRPGHPHRPAGGKLPPGTRFAPPPAPTTALRLRALPADGKVAAGPGGIAPRLELPRAASLKLRERGDPLVLPPVVFLFYFFAFPLRVGDTEKGQGNRTTKNKDAHVCGSSPSDNPDEQMNDTVNNTDQVDCSDLSERNKLDKEESMDVEASSINNSSSSSKSVNNSITSSNGSTMGTSAVTTSLPHIGDLTTLGNFSVINSNVIIENLQSTKVAVAQFSQEARCNGASNNKLAVPALMEQLLALQQQQIHQLQLIEQIRHQILLLASQNTDMPMSSNPSQGTLRASANPLSTLSSHLSQQLAAAAGLAQSLASQSASISGVKQLPPIQLPQSNPGSTLIPSSSGSSPNINILAAAVTTPSSEKVASSIGGSQLSNPPVSASSSPAFAISSLLSPASNPLLPQPTPNNSIFSSPLSNIGTPAEDLNSLTALAQQRKSKPPNVTAFEAKSNSDEAFFKHKCRFCAKVFGSDSALQIHLRSHTGERPFKCNICGNRFSTKGNLKVHFQRHKEKYPHIQMNPYPVPEHLDNIPTSTGIPYGMSIPPEKPVTSWLDSKPVLSTLTTSVGLPLPPTIPSLTPFIKTEEPQPIPISHPSASPPCSVKSDSGTADPTSKISNGLSDEVEAGALPTSNGKTEENSQNSNSVANMSSSVSSPAADSGSGGITAFTNPLMPLMSEQFKAKFPFGGLLDSTPASETSKLQQLVENIDKKGTDPNECIICHRVLSCQSALKMHYRTHTGERPFKCKICGRAFTTKGNLKTHYSVHRAMPPLRVQHSCPICQKKFTNAVVLQQHIRMHMGGQIPNTPVTENYPESMESDTGSFDDKNFDDLDNFSDENMEDCPDSSVPDTPKSADASQDSLSSSPLPLEMSSIAALENQMKMINAGLAEQLQASLKSVENGSVEGDVLTNDSSSVGGDMESQSAGSPAVSESTSSMQALSPSNSTNDYHKSPSIEEKPVRALASEFANGLSPTPANSGALDLTSSNTDKMIKEESLSMLFPFRDRGKFKNTACDICGKTFACQSALDIHYRSHTKERPFICTVCNRGFSTKGNLKQHMLTHQMRDLPSQLFEPNSGIGPNQNSSVMPANSLSSLIKTEVNGFVHSSPQDGKETPSALAASGPLSSATSPVLLPALPRRTPKQHYCNTCGKTFSSSSALQIHERTHTGEKPFACTICGRAFTTKGNLKVHMGTHMWNSTPARRGRRLSVDGPMTFLGGNPVKFPEMFQKDLAARSGNGDPSSFWNQYAAALSNGLAMKTNEISVIQNGGIPPPPGGLGNGGSSPISGLTGSLEKLPSSEPNAPLAGLEKMASNENGTNFRFTRFVEDNKEIVTN</sequence>
<keyword evidence="9" id="KW-0832">Ubl conjugation</keyword>
<dbReference type="GO" id="GO:0045944">
    <property type="term" value="P:positive regulation of transcription by RNA polymerase II"/>
    <property type="evidence" value="ECO:0007669"/>
    <property type="project" value="Ensembl"/>
</dbReference>
<dbReference type="SMART" id="SM00355">
    <property type="entry name" value="ZnF_C2H2"/>
    <property type="match status" value="9"/>
</dbReference>
<dbReference type="GO" id="GO:0000792">
    <property type="term" value="C:heterochromatin"/>
    <property type="evidence" value="ECO:0007669"/>
    <property type="project" value="Ensembl"/>
</dbReference>
<dbReference type="Proteomes" id="UP000694412">
    <property type="component" value="Chromosome 11"/>
</dbReference>
<evidence type="ECO:0000313" key="22">
    <source>
        <dbReference type="Proteomes" id="UP000694412"/>
    </source>
</evidence>
<feature type="compositionally biased region" description="Low complexity" evidence="19">
    <location>
        <begin position="400"/>
        <end position="410"/>
    </location>
</feature>
<feature type="region of interest" description="Disordered" evidence="19">
    <location>
        <begin position="640"/>
        <end position="724"/>
    </location>
</feature>
<feature type="compositionally biased region" description="Low complexity" evidence="19">
    <location>
        <begin position="77"/>
        <end position="86"/>
    </location>
</feature>
<name>A0A8C2TQY5_COTJA</name>
<keyword evidence="12" id="KW-0804">Transcription</keyword>
<dbReference type="FunFam" id="3.30.160.60:FF:000215">
    <property type="entry name" value="Spalt-like transcription factor 3"/>
    <property type="match status" value="1"/>
</dbReference>
<dbReference type="PANTHER" id="PTHR23233">
    <property type="entry name" value="SAL-LIKE PROTEIN"/>
    <property type="match status" value="1"/>
</dbReference>
<keyword evidence="5" id="KW-0479">Metal-binding</keyword>
<evidence type="ECO:0000256" key="15">
    <source>
        <dbReference type="ARBA" id="ARBA00053244"/>
    </source>
</evidence>
<keyword evidence="13" id="KW-0539">Nucleus</keyword>
<feature type="compositionally biased region" description="Acidic residues" evidence="19">
    <location>
        <begin position="892"/>
        <end position="905"/>
    </location>
</feature>
<dbReference type="Gene3D" id="3.30.160.60">
    <property type="entry name" value="Classic Zinc Finger"/>
    <property type="match status" value="8"/>
</dbReference>
<dbReference type="FunFam" id="3.30.160.60:FF:000708">
    <property type="entry name" value="Sal-like protein 1"/>
    <property type="match status" value="1"/>
</dbReference>
<feature type="compositionally biased region" description="Polar residues" evidence="19">
    <location>
        <begin position="186"/>
        <end position="195"/>
    </location>
</feature>
<evidence type="ECO:0000256" key="4">
    <source>
        <dbReference type="ARBA" id="ARBA00022553"/>
    </source>
</evidence>
<evidence type="ECO:0000256" key="18">
    <source>
        <dbReference type="PROSITE-ProRule" id="PRU00042"/>
    </source>
</evidence>
<feature type="domain" description="C2H2-type" evidence="20">
    <location>
        <begin position="778"/>
        <end position="805"/>
    </location>
</feature>
<dbReference type="GO" id="GO:0003337">
    <property type="term" value="P:mesenchymal to epithelial transition involved in metanephros morphogenesis"/>
    <property type="evidence" value="ECO:0007669"/>
    <property type="project" value="Ensembl"/>
</dbReference>
<evidence type="ECO:0000256" key="13">
    <source>
        <dbReference type="ARBA" id="ARBA00023242"/>
    </source>
</evidence>
<comment type="subcellular location">
    <subcellularLocation>
        <location evidence="1">Nucleus</location>
    </subcellularLocation>
</comment>
<organism evidence="21 22">
    <name type="scientific">Coturnix japonica</name>
    <name type="common">Japanese quail</name>
    <name type="synonym">Coturnix coturnix japonica</name>
    <dbReference type="NCBI Taxonomy" id="93934"/>
    <lineage>
        <taxon>Eukaryota</taxon>
        <taxon>Metazoa</taxon>
        <taxon>Chordata</taxon>
        <taxon>Craniata</taxon>
        <taxon>Vertebrata</taxon>
        <taxon>Euteleostomi</taxon>
        <taxon>Archelosauria</taxon>
        <taxon>Archosauria</taxon>
        <taxon>Dinosauria</taxon>
        <taxon>Saurischia</taxon>
        <taxon>Theropoda</taxon>
        <taxon>Coelurosauria</taxon>
        <taxon>Aves</taxon>
        <taxon>Neognathae</taxon>
        <taxon>Galloanserae</taxon>
        <taxon>Galliformes</taxon>
        <taxon>Phasianidae</taxon>
        <taxon>Perdicinae</taxon>
        <taxon>Coturnix</taxon>
    </lineage>
</organism>
<dbReference type="FunFam" id="3.30.160.60:FF:000025">
    <property type="entry name" value="Spalt-like transcription factor 1"/>
    <property type="match status" value="1"/>
</dbReference>
<feature type="domain" description="C2H2-type" evidence="20">
    <location>
        <begin position="806"/>
        <end position="833"/>
    </location>
</feature>
<keyword evidence="8" id="KW-0862">Zinc</keyword>
<dbReference type="InterPro" id="IPR036236">
    <property type="entry name" value="Znf_C2H2_sf"/>
</dbReference>
<dbReference type="PROSITE" id="PS00028">
    <property type="entry name" value="ZINC_FINGER_C2H2_1"/>
    <property type="match status" value="9"/>
</dbReference>
<dbReference type="GO" id="GO:0030325">
    <property type="term" value="P:adrenal gland development"/>
    <property type="evidence" value="ECO:0007669"/>
    <property type="project" value="Ensembl"/>
</dbReference>
<feature type="compositionally biased region" description="Basic and acidic residues" evidence="19">
    <location>
        <begin position="156"/>
        <end position="171"/>
    </location>
</feature>
<protein>
    <recommendedName>
        <fullName evidence="17">Sal-like protein 1</fullName>
    </recommendedName>
</protein>
<feature type="compositionally biased region" description="Low complexity" evidence="19">
    <location>
        <begin position="653"/>
        <end position="664"/>
    </location>
</feature>
<keyword evidence="4" id="KW-0597">Phosphoprotein</keyword>
<dbReference type="PROSITE" id="PS50157">
    <property type="entry name" value="ZINC_FINGER_C2H2_2"/>
    <property type="match status" value="9"/>
</dbReference>
<feature type="region of interest" description="Disordered" evidence="19">
    <location>
        <begin position="1328"/>
        <end position="1361"/>
    </location>
</feature>
<evidence type="ECO:0000256" key="11">
    <source>
        <dbReference type="ARBA" id="ARBA00023125"/>
    </source>
</evidence>
<evidence type="ECO:0000256" key="14">
    <source>
        <dbReference type="ARBA" id="ARBA00038474"/>
    </source>
</evidence>
<feature type="domain" description="C2H2-type" evidence="20">
    <location>
        <begin position="523"/>
        <end position="550"/>
    </location>
</feature>
<evidence type="ECO:0000256" key="10">
    <source>
        <dbReference type="ARBA" id="ARBA00023015"/>
    </source>
</evidence>
<dbReference type="Pfam" id="PF12874">
    <property type="entry name" value="zf-met"/>
    <property type="match status" value="1"/>
</dbReference>
<dbReference type="SUPFAM" id="SSF57667">
    <property type="entry name" value="beta-beta-alpha zinc fingers"/>
    <property type="match status" value="5"/>
</dbReference>
<feature type="compositionally biased region" description="Low complexity" evidence="19">
    <location>
        <begin position="217"/>
        <end position="237"/>
    </location>
</feature>
<comment type="subunit">
    <text evidence="16">May associate with NuRD histone deacetylase complex (HDAC). Interacts with components of HDAC complex including HDAC1, HDAC2, RBBP4, RBPP7, MTA1 and MTA2. Interacts with CCNQ. Interacts with NSD2 (via PHD-type zinc fingers 1, 2 and 3).</text>
</comment>
<dbReference type="InterPro" id="IPR013087">
    <property type="entry name" value="Znf_C2H2_type"/>
</dbReference>
<dbReference type="GO" id="GO:0008270">
    <property type="term" value="F:zinc ion binding"/>
    <property type="evidence" value="ECO:0007669"/>
    <property type="project" value="UniProtKB-KW"/>
</dbReference>
<keyword evidence="7 18" id="KW-0863">Zinc-finger</keyword>
<dbReference type="GO" id="GO:0000978">
    <property type="term" value="F:RNA polymerase II cis-regulatory region sequence-specific DNA binding"/>
    <property type="evidence" value="ECO:0007669"/>
    <property type="project" value="Ensembl"/>
</dbReference>
<keyword evidence="3" id="KW-1017">Isopeptide bond</keyword>
<dbReference type="PANTHER" id="PTHR23233:SF51">
    <property type="entry name" value="SAL-LIKE PROTEIN 1"/>
    <property type="match status" value="1"/>
</dbReference>
<keyword evidence="22" id="KW-1185">Reference proteome</keyword>
<evidence type="ECO:0000259" key="20">
    <source>
        <dbReference type="PROSITE" id="PS50157"/>
    </source>
</evidence>
<dbReference type="InterPro" id="IPR051565">
    <property type="entry name" value="Sal_C2H2-zinc-finger"/>
</dbReference>
<feature type="compositionally biased region" description="Low complexity" evidence="19">
    <location>
        <begin position="915"/>
        <end position="928"/>
    </location>
</feature>
<evidence type="ECO:0000256" key="2">
    <source>
        <dbReference type="ARBA" id="ARBA00022491"/>
    </source>
</evidence>